<evidence type="ECO:0000313" key="4">
    <source>
        <dbReference type="Proteomes" id="UP000055611"/>
    </source>
</evidence>
<dbReference type="Pfam" id="PF00665">
    <property type="entry name" value="rve"/>
    <property type="match status" value="1"/>
</dbReference>
<dbReference type="GO" id="GO:0003676">
    <property type="term" value="F:nucleic acid binding"/>
    <property type="evidence" value="ECO:0007669"/>
    <property type="project" value="InterPro"/>
</dbReference>
<reference evidence="3 5" key="2">
    <citation type="submission" date="2019-03" db="EMBL/GenBank/DDBJ databases">
        <title>Genomic Encyclopedia of Type Strains, Phase IV (KMG-IV): sequencing the most valuable type-strain genomes for metagenomic binning, comparative biology and taxonomic classification.</title>
        <authorList>
            <person name="Goeker M."/>
        </authorList>
    </citation>
    <scope>NUCLEOTIDE SEQUENCE [LARGE SCALE GENOMIC DNA]</scope>
    <source>
        <strain evidence="3 5">DSM 101483</strain>
    </source>
</reference>
<dbReference type="KEGG" id="dej:AWY79_06395"/>
<organism evidence="3 5">
    <name type="scientific">Pseudodesulfovibrio indicus</name>
    <dbReference type="NCBI Taxonomy" id="1716143"/>
    <lineage>
        <taxon>Bacteria</taxon>
        <taxon>Pseudomonadati</taxon>
        <taxon>Thermodesulfobacteriota</taxon>
        <taxon>Desulfovibrionia</taxon>
        <taxon>Desulfovibrionales</taxon>
        <taxon>Desulfovibrionaceae</taxon>
    </lineage>
</organism>
<accession>A0A126QLU1</accession>
<protein>
    <submittedName>
        <fullName evidence="3">Integrase-like protein</fullName>
    </submittedName>
</protein>
<dbReference type="InterPro" id="IPR012337">
    <property type="entry name" value="RNaseH-like_sf"/>
</dbReference>
<dbReference type="Proteomes" id="UP000295506">
    <property type="component" value="Unassembled WGS sequence"/>
</dbReference>
<proteinExistence type="predicted"/>
<feature type="domain" description="Integrase catalytic" evidence="1">
    <location>
        <begin position="16"/>
        <end position="68"/>
    </location>
</feature>
<evidence type="ECO:0000313" key="5">
    <source>
        <dbReference type="Proteomes" id="UP000295506"/>
    </source>
</evidence>
<reference evidence="2 4" key="1">
    <citation type="journal article" date="2016" name="Front. Microbiol.">
        <title>Genome Sequence of the Piezophilic, Mesophilic Sulfate-Reducing Bacterium Desulfovibrio indicus J2T.</title>
        <authorList>
            <person name="Cao J."/>
            <person name="Maignien L."/>
            <person name="Shao Z."/>
            <person name="Alain K."/>
            <person name="Jebbar M."/>
        </authorList>
    </citation>
    <scope>NUCLEOTIDE SEQUENCE [LARGE SCALE GENOMIC DNA]</scope>
    <source>
        <strain evidence="2 4">J2</strain>
    </source>
</reference>
<dbReference type="OrthoDB" id="9766656at2"/>
<dbReference type="Gene3D" id="3.30.420.10">
    <property type="entry name" value="Ribonuclease H-like superfamily/Ribonuclease H"/>
    <property type="match status" value="1"/>
</dbReference>
<dbReference type="Proteomes" id="UP000055611">
    <property type="component" value="Chromosome"/>
</dbReference>
<dbReference type="EMBL" id="CP014206">
    <property type="protein sequence ID" value="AMK10766.1"/>
    <property type="molecule type" value="Genomic_DNA"/>
</dbReference>
<dbReference type="InterPro" id="IPR001584">
    <property type="entry name" value="Integrase_cat-core"/>
</dbReference>
<dbReference type="EMBL" id="SOBK01000001">
    <property type="protein sequence ID" value="TDT91750.1"/>
    <property type="molecule type" value="Genomic_DNA"/>
</dbReference>
<dbReference type="SUPFAM" id="SSF53098">
    <property type="entry name" value="Ribonuclease H-like"/>
    <property type="match status" value="1"/>
</dbReference>
<evidence type="ECO:0000259" key="1">
    <source>
        <dbReference type="Pfam" id="PF00665"/>
    </source>
</evidence>
<name>A0A126QLU1_9BACT</name>
<gene>
    <name evidence="2" type="ORF">AWY79_06395</name>
    <name evidence="3" type="ORF">EDC59_101149</name>
</gene>
<sequence length="68" mass="7798">MKTQIPLQFRSIGLRRDLSLVTVQDWYSRAVLSWRLSNTMNADFCVAALEEAMNRYGVPDIFNTDQGS</sequence>
<keyword evidence="4" id="KW-1185">Reference proteome</keyword>
<dbReference type="AlphaFoldDB" id="A0A126QLU1"/>
<evidence type="ECO:0000313" key="2">
    <source>
        <dbReference type="EMBL" id="AMK10766.1"/>
    </source>
</evidence>
<dbReference type="GO" id="GO:0015074">
    <property type="term" value="P:DNA integration"/>
    <property type="evidence" value="ECO:0007669"/>
    <property type="project" value="InterPro"/>
</dbReference>
<evidence type="ECO:0000313" key="3">
    <source>
        <dbReference type="EMBL" id="TDT91750.1"/>
    </source>
</evidence>
<dbReference type="InterPro" id="IPR036397">
    <property type="entry name" value="RNaseH_sf"/>
</dbReference>